<name>A0A0B7H285_TREPH</name>
<evidence type="ECO:0000256" key="1">
    <source>
        <dbReference type="ARBA" id="ARBA00022729"/>
    </source>
</evidence>
<dbReference type="Gene3D" id="2.50.20.10">
    <property type="entry name" value="Lipoprotein localisation LolA/LolB/LppX"/>
    <property type="match status" value="1"/>
</dbReference>
<reference evidence="3" key="1">
    <citation type="submission" date="2015-01" db="EMBL/GenBank/DDBJ databases">
        <authorList>
            <person name="Manzoor Shahid"/>
            <person name="Zubair Saima"/>
        </authorList>
    </citation>
    <scope>NUCLEOTIDE SEQUENCE [LARGE SCALE GENOMIC DNA]</scope>
    <source>
        <strain evidence="3">V1</strain>
    </source>
</reference>
<keyword evidence="3" id="KW-1185">Reference proteome</keyword>
<dbReference type="EMBL" id="CDNC01000048">
    <property type="protein sequence ID" value="CEM63036.1"/>
    <property type="molecule type" value="Genomic_DNA"/>
</dbReference>
<dbReference type="CDD" id="cd16325">
    <property type="entry name" value="LolA"/>
    <property type="match status" value="1"/>
</dbReference>
<dbReference type="OrthoDB" id="306521at2"/>
<dbReference type="Proteomes" id="UP000042527">
    <property type="component" value="Unassembled WGS sequence"/>
</dbReference>
<keyword evidence="1" id="KW-0732">Signal</keyword>
<dbReference type="AlphaFoldDB" id="A0A0B7H285"/>
<sequence>MKKPQFFLIFSLYFIFALLGVFSQEITTAGVFFSSVSDRYKSISDYTANLTMTIGTTSRAQVMSGLVSFKRPNRLKIEFSNPAEQTIVFTGDTLTIYLPAYRVILSQTVDKSSSGGASLATPQGLSLMRSAYTIAYETGSSPVPLQEGSSEMVVILSLNRKTTVETFRTIRLMISPDTKLIRRVEAWPISGNKITFDFSNYRLNTGIPDTRFLYDAPQTANILNDFLFLE</sequence>
<organism evidence="2 3">
    <name type="scientific">Treponema phagedenis</name>
    <dbReference type="NCBI Taxonomy" id="162"/>
    <lineage>
        <taxon>Bacteria</taxon>
        <taxon>Pseudomonadati</taxon>
        <taxon>Spirochaetota</taxon>
        <taxon>Spirochaetia</taxon>
        <taxon>Spirochaetales</taxon>
        <taxon>Treponemataceae</taxon>
        <taxon>Treponema</taxon>
    </lineage>
</organism>
<dbReference type="RefSeq" id="WP_044634984.1">
    <property type="nucleotide sequence ID" value="NZ_CDNC01000048.1"/>
</dbReference>
<dbReference type="InterPro" id="IPR029046">
    <property type="entry name" value="LolA/LolB/LppX"/>
</dbReference>
<gene>
    <name evidence="2" type="ORF">TPHV1_60024</name>
</gene>
<dbReference type="Pfam" id="PF03548">
    <property type="entry name" value="LolA"/>
    <property type="match status" value="1"/>
</dbReference>
<keyword evidence="2" id="KW-0449">Lipoprotein</keyword>
<evidence type="ECO:0000313" key="3">
    <source>
        <dbReference type="Proteomes" id="UP000042527"/>
    </source>
</evidence>
<accession>A0A0B7H285</accession>
<proteinExistence type="predicted"/>
<evidence type="ECO:0000313" key="2">
    <source>
        <dbReference type="EMBL" id="CEM63036.1"/>
    </source>
</evidence>
<dbReference type="GeneID" id="57754449"/>
<dbReference type="InterPro" id="IPR004564">
    <property type="entry name" value="OM_lipoprot_carrier_LolA-like"/>
</dbReference>
<dbReference type="PANTHER" id="PTHR35869:SF1">
    <property type="entry name" value="OUTER-MEMBRANE LIPOPROTEIN CARRIER PROTEIN"/>
    <property type="match status" value="1"/>
</dbReference>
<dbReference type="SUPFAM" id="SSF89392">
    <property type="entry name" value="Prokaryotic lipoproteins and lipoprotein localization factors"/>
    <property type="match status" value="1"/>
</dbReference>
<protein>
    <submittedName>
        <fullName evidence="2">Outer membrane lipoprotein carrier protein LolA</fullName>
    </submittedName>
</protein>
<dbReference type="PANTHER" id="PTHR35869">
    <property type="entry name" value="OUTER-MEMBRANE LIPOPROTEIN CARRIER PROTEIN"/>
    <property type="match status" value="1"/>
</dbReference>